<accession>A0A7W8WCA0</accession>
<dbReference type="EMBL" id="JACHDN010000001">
    <property type="protein sequence ID" value="MBB5475352.1"/>
    <property type="molecule type" value="Genomic_DNA"/>
</dbReference>
<dbReference type="InterPro" id="IPR000792">
    <property type="entry name" value="Tscrpt_reg_LuxR_C"/>
</dbReference>
<feature type="domain" description="HTH luxR-type" evidence="5">
    <location>
        <begin position="815"/>
        <end position="880"/>
    </location>
</feature>
<evidence type="ECO:0000259" key="5">
    <source>
        <dbReference type="PROSITE" id="PS50043"/>
    </source>
</evidence>
<dbReference type="SUPFAM" id="SSF52540">
    <property type="entry name" value="P-loop containing nucleoside triphosphate hydrolases"/>
    <property type="match status" value="1"/>
</dbReference>
<dbReference type="InterPro" id="IPR036388">
    <property type="entry name" value="WH-like_DNA-bd_sf"/>
</dbReference>
<keyword evidence="1" id="KW-0805">Transcription regulation</keyword>
<dbReference type="GO" id="GO:0006355">
    <property type="term" value="P:regulation of DNA-templated transcription"/>
    <property type="evidence" value="ECO:0007669"/>
    <property type="project" value="InterPro"/>
</dbReference>
<protein>
    <submittedName>
        <fullName evidence="6">LuxR family maltose regulon positive regulatory protein</fullName>
    </submittedName>
</protein>
<evidence type="ECO:0000313" key="6">
    <source>
        <dbReference type="EMBL" id="MBB5475352.1"/>
    </source>
</evidence>
<dbReference type="InterPro" id="IPR059106">
    <property type="entry name" value="WHD_MalT"/>
</dbReference>
<dbReference type="InterPro" id="IPR016032">
    <property type="entry name" value="Sig_transdc_resp-reg_C-effctor"/>
</dbReference>
<dbReference type="Gene3D" id="1.10.10.10">
    <property type="entry name" value="Winged helix-like DNA-binding domain superfamily/Winged helix DNA-binding domain"/>
    <property type="match status" value="1"/>
</dbReference>
<dbReference type="Proteomes" id="UP000564629">
    <property type="component" value="Unassembled WGS sequence"/>
</dbReference>
<organism evidence="6 7">
    <name type="scientific">Cellulomonas hominis</name>
    <dbReference type="NCBI Taxonomy" id="156981"/>
    <lineage>
        <taxon>Bacteria</taxon>
        <taxon>Bacillati</taxon>
        <taxon>Actinomycetota</taxon>
        <taxon>Actinomycetes</taxon>
        <taxon>Micrococcales</taxon>
        <taxon>Cellulomonadaceae</taxon>
        <taxon>Cellulomonas</taxon>
    </lineage>
</organism>
<proteinExistence type="predicted"/>
<keyword evidence="2" id="KW-0238">DNA-binding</keyword>
<gene>
    <name evidence="6" type="ORF">HNR08_004088</name>
</gene>
<dbReference type="InterPro" id="IPR027417">
    <property type="entry name" value="P-loop_NTPase"/>
</dbReference>
<dbReference type="OrthoDB" id="134985at2"/>
<reference evidence="6 7" key="1">
    <citation type="submission" date="2020-08" db="EMBL/GenBank/DDBJ databases">
        <title>Sequencing the genomes of 1000 actinobacteria strains.</title>
        <authorList>
            <person name="Klenk H.-P."/>
        </authorList>
    </citation>
    <scope>NUCLEOTIDE SEQUENCE [LARGE SCALE GENOMIC DNA]</scope>
    <source>
        <strain evidence="6 7">DSM 9581</strain>
    </source>
</reference>
<dbReference type="AlphaFoldDB" id="A0A7W8WCA0"/>
<dbReference type="GO" id="GO:0003677">
    <property type="term" value="F:DNA binding"/>
    <property type="evidence" value="ECO:0007669"/>
    <property type="project" value="UniProtKB-KW"/>
</dbReference>
<feature type="region of interest" description="Disordered" evidence="4">
    <location>
        <begin position="1"/>
        <end position="20"/>
    </location>
</feature>
<evidence type="ECO:0000256" key="3">
    <source>
        <dbReference type="ARBA" id="ARBA00023163"/>
    </source>
</evidence>
<sequence>MVQVETPATGPVQGARSTASMLRARTTVPAGPARAVRRPALDARLDEAAQHRLTVLSAGPGWGKTTAAALWAAARPPRSTAWLTLEAHDDTLAAFWRDVLEALRASGAVPEGHPLRRLHVPARVSDDFLRRAYRGVDELPRPVTLVLDEFHLIGDADVLGSVEDLLRYPLPLRLTLLTRSDPPLALHRLRVDGELTEVVAQDLAFDGPSAVALAAAEGVHLSREQADQAVRDTDGWPAGLRLHLRTARRGNGTAPARSAAEYLIAEVLEHEPPEVQQFLLLTSVTTSVCPELAAALAPGSHPRATLDALVAANDFVSPLGDGTWLRYHPLLREMLQGQLHLEDPDAFRQAHRRAARWLARHDEPQRALEHALAAEDWALVGEVFAEAAAPGLGTAERDAVADLLARVPYADLPPSAPLELCAAALAFATGRHEACHAHLERARALTRGTPDPVSGTLLHLIAAASARAVGDVDAAASAGAAAEADLDRVPWPFPALDAYRTAAVGHHAAGTLWTGHPAESVPALTALLADAPAQPPSLALLDARSTLALAHAFDGALDDGERVGRRVIEDARAWGWTEHVQARPAHAAVAWSRLLRADVDEADRMLALGLAAEAGGPEPASAHLVLVLQALAAVSRGRARAAARALADAERVAGRIGAPAQTADLLARARLEVHLISPPGAVVRRPVAGGPPSRPVAQLCHARALLAAGRHHEALGLATAVAEQGERDDAVDLLTRVEAWIACAAARLHLSGPGPEQPLTRALELAGPRRLVRPFLSARPPGLDAPLAHALVGRPDALAATLRQRMAAGSPTEPPDGPVEALTERERAILAALPSMASNAEIGAEFFVSVNTVKAHLKALYRKLDVNTRRDAVRRGRELGLID</sequence>
<evidence type="ECO:0000256" key="1">
    <source>
        <dbReference type="ARBA" id="ARBA00023015"/>
    </source>
</evidence>
<dbReference type="RefSeq" id="WP_146835174.1">
    <property type="nucleotide sequence ID" value="NZ_BJVQ01000011.1"/>
</dbReference>
<dbReference type="Pfam" id="PF00196">
    <property type="entry name" value="GerE"/>
    <property type="match status" value="1"/>
</dbReference>
<dbReference type="Pfam" id="PF25873">
    <property type="entry name" value="WHD_MalT"/>
    <property type="match status" value="1"/>
</dbReference>
<dbReference type="PROSITE" id="PS50043">
    <property type="entry name" value="HTH_LUXR_2"/>
    <property type="match status" value="1"/>
</dbReference>
<evidence type="ECO:0000256" key="4">
    <source>
        <dbReference type="SAM" id="MobiDB-lite"/>
    </source>
</evidence>
<dbReference type="SMART" id="SM00421">
    <property type="entry name" value="HTH_LUXR"/>
    <property type="match status" value="1"/>
</dbReference>
<dbReference type="PANTHER" id="PTHR44688">
    <property type="entry name" value="DNA-BINDING TRANSCRIPTIONAL ACTIVATOR DEVR_DOSR"/>
    <property type="match status" value="1"/>
</dbReference>
<dbReference type="SUPFAM" id="SSF46894">
    <property type="entry name" value="C-terminal effector domain of the bipartite response regulators"/>
    <property type="match status" value="1"/>
</dbReference>
<evidence type="ECO:0000256" key="2">
    <source>
        <dbReference type="ARBA" id="ARBA00023125"/>
    </source>
</evidence>
<comment type="caution">
    <text evidence="6">The sequence shown here is derived from an EMBL/GenBank/DDBJ whole genome shotgun (WGS) entry which is preliminary data.</text>
</comment>
<dbReference type="CDD" id="cd06170">
    <property type="entry name" value="LuxR_C_like"/>
    <property type="match status" value="1"/>
</dbReference>
<name>A0A7W8WCA0_9CELL</name>
<keyword evidence="3" id="KW-0804">Transcription</keyword>
<dbReference type="PANTHER" id="PTHR44688:SF16">
    <property type="entry name" value="DNA-BINDING TRANSCRIPTIONAL ACTIVATOR DEVR_DOSR"/>
    <property type="match status" value="1"/>
</dbReference>
<evidence type="ECO:0000313" key="7">
    <source>
        <dbReference type="Proteomes" id="UP000564629"/>
    </source>
</evidence>